<evidence type="ECO:0000313" key="3">
    <source>
        <dbReference type="WBParaSite" id="jg15135"/>
    </source>
</evidence>
<reference evidence="3" key="1">
    <citation type="submission" date="2022-11" db="UniProtKB">
        <authorList>
            <consortium name="WormBaseParasite"/>
        </authorList>
    </citation>
    <scope>IDENTIFICATION</scope>
</reference>
<accession>A0A915D3Z3</accession>
<evidence type="ECO:0000259" key="1">
    <source>
        <dbReference type="Pfam" id="PF21505"/>
    </source>
</evidence>
<dbReference type="WBParaSite" id="jg15135">
    <property type="protein sequence ID" value="jg15135"/>
    <property type="gene ID" value="jg15135"/>
</dbReference>
<sequence>MTLYLLSQWKKSPTGMLDATPFTLALSNKDNKAEEHAMIIDAFNNWEVLTPTWFQVADALDDIKSLANSVDFPAKKSAWLLASKIEYCLKNYEEAMEHALQAGDAFSLDSFDPIQSTQTIPSIGAQDEFYVNKNDRAGD</sequence>
<protein>
    <recommendedName>
        <fullName evidence="1">26S proteasome non-ATPase regulatory subunit 1/RPN2 N-terminal domain-containing protein</fullName>
    </recommendedName>
</protein>
<feature type="domain" description="26S proteasome non-ATPase regulatory subunit 1/RPN2 N-terminal" evidence="1">
    <location>
        <begin position="26"/>
        <end position="112"/>
    </location>
</feature>
<dbReference type="Proteomes" id="UP000887574">
    <property type="component" value="Unplaced"/>
</dbReference>
<dbReference type="InterPro" id="IPR048570">
    <property type="entry name" value="PSMD1_RPN2_N"/>
</dbReference>
<organism evidence="2 3">
    <name type="scientific">Ditylenchus dipsaci</name>
    <dbReference type="NCBI Taxonomy" id="166011"/>
    <lineage>
        <taxon>Eukaryota</taxon>
        <taxon>Metazoa</taxon>
        <taxon>Ecdysozoa</taxon>
        <taxon>Nematoda</taxon>
        <taxon>Chromadorea</taxon>
        <taxon>Rhabditida</taxon>
        <taxon>Tylenchina</taxon>
        <taxon>Tylenchomorpha</taxon>
        <taxon>Sphaerularioidea</taxon>
        <taxon>Anguinidae</taxon>
        <taxon>Anguininae</taxon>
        <taxon>Ditylenchus</taxon>
    </lineage>
</organism>
<keyword evidence="2" id="KW-1185">Reference proteome</keyword>
<dbReference type="AlphaFoldDB" id="A0A915D3Z3"/>
<proteinExistence type="predicted"/>
<evidence type="ECO:0000313" key="2">
    <source>
        <dbReference type="Proteomes" id="UP000887574"/>
    </source>
</evidence>
<dbReference type="Pfam" id="PF21505">
    <property type="entry name" value="RPN2_N"/>
    <property type="match status" value="1"/>
</dbReference>
<name>A0A915D3Z3_9BILA</name>